<dbReference type="Proteomes" id="UP000587800">
    <property type="component" value="Unassembled WGS sequence"/>
</dbReference>
<name>A0ABR6SY74_9LIST</name>
<evidence type="ECO:0000313" key="2">
    <source>
        <dbReference type="EMBL" id="MBC1510557.1"/>
    </source>
</evidence>
<keyword evidence="1" id="KW-0812">Transmembrane</keyword>
<gene>
    <name evidence="2" type="ORF">HCJ59_11740</name>
</gene>
<evidence type="ECO:0000256" key="1">
    <source>
        <dbReference type="SAM" id="Phobius"/>
    </source>
</evidence>
<dbReference type="EMBL" id="JAASUB010000014">
    <property type="protein sequence ID" value="MBC1510557.1"/>
    <property type="molecule type" value="Genomic_DNA"/>
</dbReference>
<dbReference type="NCBIfam" id="TIGR01598">
    <property type="entry name" value="holin_phiLC3"/>
    <property type="match status" value="1"/>
</dbReference>
<comment type="caution">
    <text evidence="2">The sequence shown here is derived from an EMBL/GenBank/DDBJ whole genome shotgun (WGS) entry which is preliminary data.</text>
</comment>
<keyword evidence="3" id="KW-1185">Reference proteome</keyword>
<dbReference type="RefSeq" id="WP_077957314.1">
    <property type="nucleotide sequence ID" value="NZ_JAASTU010000002.1"/>
</dbReference>
<feature type="transmembrane region" description="Helical" evidence="1">
    <location>
        <begin position="51"/>
        <end position="70"/>
    </location>
</feature>
<protein>
    <submittedName>
        <fullName evidence="2">Phage holin</fullName>
    </submittedName>
</protein>
<reference evidence="2 3" key="1">
    <citation type="submission" date="2020-03" db="EMBL/GenBank/DDBJ databases">
        <title>Soil Listeria distribution.</title>
        <authorList>
            <person name="Liao J."/>
            <person name="Wiedmann M."/>
        </authorList>
    </citation>
    <scope>NUCLEOTIDE SEQUENCE [LARGE SCALE GENOMIC DNA]</scope>
    <source>
        <strain evidence="2 3">FSL L7-1515</strain>
    </source>
</reference>
<keyword evidence="1" id="KW-1133">Transmembrane helix</keyword>
<sequence length="93" mass="10365">MKNINWKVRLKNPQMWVPFILFLGSTILATAQVEGASITSWAALGDLLLNVISNPYQVFAVLFAVYGYLVDPTTKGISDSTQALNYTEPRKDE</sequence>
<evidence type="ECO:0000313" key="3">
    <source>
        <dbReference type="Proteomes" id="UP000587800"/>
    </source>
</evidence>
<organism evidence="2 3">
    <name type="scientific">Listeria immobilis</name>
    <dbReference type="NCBI Taxonomy" id="2713502"/>
    <lineage>
        <taxon>Bacteria</taxon>
        <taxon>Bacillati</taxon>
        <taxon>Bacillota</taxon>
        <taxon>Bacilli</taxon>
        <taxon>Bacillales</taxon>
        <taxon>Listeriaceae</taxon>
        <taxon>Listeria</taxon>
    </lineage>
</organism>
<dbReference type="Pfam" id="PF04531">
    <property type="entry name" value="Phage_holin_1"/>
    <property type="match status" value="1"/>
</dbReference>
<accession>A0ABR6SY74</accession>
<proteinExistence type="predicted"/>
<dbReference type="InterPro" id="IPR006485">
    <property type="entry name" value="Phage-like_holin"/>
</dbReference>
<keyword evidence="1" id="KW-0472">Membrane</keyword>